<comment type="caution">
    <text evidence="2">The sequence shown here is derived from an EMBL/GenBank/DDBJ whole genome shotgun (WGS) entry which is preliminary data.</text>
</comment>
<dbReference type="AlphaFoldDB" id="A0AAJ1TK42"/>
<evidence type="ECO:0000313" key="3">
    <source>
        <dbReference type="Proteomes" id="UP001238450"/>
    </source>
</evidence>
<keyword evidence="3" id="KW-1185">Reference proteome</keyword>
<keyword evidence="1" id="KW-0472">Membrane</keyword>
<dbReference type="Proteomes" id="UP001238450">
    <property type="component" value="Unassembled WGS sequence"/>
</dbReference>
<proteinExistence type="predicted"/>
<feature type="transmembrane region" description="Helical" evidence="1">
    <location>
        <begin position="6"/>
        <end position="31"/>
    </location>
</feature>
<sequence length="41" mass="4284">MHPLESVILTLKCLGIGAVVGLSSLVIKAIAEQIINRIRGG</sequence>
<name>A0AAJ1TK42_9BACL</name>
<protein>
    <submittedName>
        <fullName evidence="2">Uncharacterized protein</fullName>
    </submittedName>
</protein>
<evidence type="ECO:0000256" key="1">
    <source>
        <dbReference type="SAM" id="Phobius"/>
    </source>
</evidence>
<keyword evidence="1" id="KW-1133">Transmembrane helix</keyword>
<organism evidence="2 3">
    <name type="scientific">Croceifilum oryzae</name>
    <dbReference type="NCBI Taxonomy" id="1553429"/>
    <lineage>
        <taxon>Bacteria</taxon>
        <taxon>Bacillati</taxon>
        <taxon>Bacillota</taxon>
        <taxon>Bacilli</taxon>
        <taxon>Bacillales</taxon>
        <taxon>Thermoactinomycetaceae</taxon>
        <taxon>Croceifilum</taxon>
    </lineage>
</organism>
<accession>A0AAJ1TK42</accession>
<dbReference type="EMBL" id="JAUSUV010000008">
    <property type="protein sequence ID" value="MDQ0417992.1"/>
    <property type="molecule type" value="Genomic_DNA"/>
</dbReference>
<keyword evidence="1" id="KW-0812">Transmembrane</keyword>
<evidence type="ECO:0000313" key="2">
    <source>
        <dbReference type="EMBL" id="MDQ0417992.1"/>
    </source>
</evidence>
<gene>
    <name evidence="2" type="ORF">J2Z48_002176</name>
</gene>
<reference evidence="2 3" key="1">
    <citation type="submission" date="2023-07" db="EMBL/GenBank/DDBJ databases">
        <title>Genomic Encyclopedia of Type Strains, Phase IV (KMG-IV): sequencing the most valuable type-strain genomes for metagenomic binning, comparative biology and taxonomic classification.</title>
        <authorList>
            <person name="Goeker M."/>
        </authorList>
    </citation>
    <scope>NUCLEOTIDE SEQUENCE [LARGE SCALE GENOMIC DNA]</scope>
    <source>
        <strain evidence="2 3">DSM 46876</strain>
    </source>
</reference>